<protein>
    <submittedName>
        <fullName evidence="2">Lipase</fullName>
    </submittedName>
</protein>
<dbReference type="InterPro" id="IPR013830">
    <property type="entry name" value="SGNH_hydro"/>
</dbReference>
<dbReference type="InterPro" id="IPR036514">
    <property type="entry name" value="SGNH_hydro_sf"/>
</dbReference>
<feature type="domain" description="SGNH hydrolase-type esterase" evidence="1">
    <location>
        <begin position="7"/>
        <end position="205"/>
    </location>
</feature>
<evidence type="ECO:0000259" key="1">
    <source>
        <dbReference type="Pfam" id="PF13472"/>
    </source>
</evidence>
<gene>
    <name evidence="2" type="ORF">DNHGIG_13390</name>
</gene>
<dbReference type="Pfam" id="PF13472">
    <property type="entry name" value="Lipase_GDSL_2"/>
    <property type="match status" value="1"/>
</dbReference>
<keyword evidence="3" id="KW-1185">Reference proteome</keyword>
<dbReference type="AlphaFoldDB" id="A0AAV4LD93"/>
<dbReference type="EMBL" id="BOQE01000001">
    <property type="protein sequence ID" value="GIM45790.1"/>
    <property type="molecule type" value="Genomic_DNA"/>
</dbReference>
<organism evidence="2 3">
    <name type="scientific">Collibacillus ludicampi</name>
    <dbReference type="NCBI Taxonomy" id="2771369"/>
    <lineage>
        <taxon>Bacteria</taxon>
        <taxon>Bacillati</taxon>
        <taxon>Bacillota</taxon>
        <taxon>Bacilli</taxon>
        <taxon>Bacillales</taxon>
        <taxon>Alicyclobacillaceae</taxon>
        <taxon>Collibacillus</taxon>
    </lineage>
</organism>
<dbReference type="SUPFAM" id="SSF52266">
    <property type="entry name" value="SGNH hydrolase"/>
    <property type="match status" value="1"/>
</dbReference>
<accession>A0AAV4LD93</accession>
<dbReference type="Gene3D" id="3.40.50.1110">
    <property type="entry name" value="SGNH hydrolase"/>
    <property type="match status" value="1"/>
</dbReference>
<reference evidence="2" key="1">
    <citation type="journal article" date="2023" name="Int. J. Syst. Evol. Microbiol.">
        <title>Collibacillus ludicampi gen. nov., sp. nov., a new soil bacterium of the family Alicyclobacillaceae.</title>
        <authorList>
            <person name="Jojima T."/>
            <person name="Ioku Y."/>
            <person name="Fukuta Y."/>
            <person name="Shirasaka N."/>
            <person name="Matsumura Y."/>
            <person name="Mori M."/>
        </authorList>
    </citation>
    <scope>NUCLEOTIDE SEQUENCE</scope>
    <source>
        <strain evidence="2">TP075</strain>
    </source>
</reference>
<name>A0AAV4LD93_9BACL</name>
<sequence>MAFFVTYGDSVPAGYGVPIACNFISVIQKRLSSSRNHPVQAINLSIPGLNTFGLLEMLASGDGMALLPSSSFIIVYIGGNDLIDSLPLLLSKGKRVLPKVIQMSQQIFTRTLQVIHRHTRSPILVGTLYNPFPNSPIAVEAVSLYNQQVIIPAAQAAYTRIVPVNEAFLGRESVLIQGYSSGIAGQHGTHGIEYPIHPNLAGHRVIAEQFLNCLGN</sequence>
<dbReference type="RefSeq" id="WP_282198963.1">
    <property type="nucleotide sequence ID" value="NZ_BOQE01000001.1"/>
</dbReference>
<dbReference type="Proteomes" id="UP001057291">
    <property type="component" value="Unassembled WGS sequence"/>
</dbReference>
<comment type="caution">
    <text evidence="2">The sequence shown here is derived from an EMBL/GenBank/DDBJ whole genome shotgun (WGS) entry which is preliminary data.</text>
</comment>
<dbReference type="CDD" id="cd00229">
    <property type="entry name" value="SGNH_hydrolase"/>
    <property type="match status" value="1"/>
</dbReference>
<evidence type="ECO:0000313" key="3">
    <source>
        <dbReference type="Proteomes" id="UP001057291"/>
    </source>
</evidence>
<proteinExistence type="predicted"/>
<evidence type="ECO:0000313" key="2">
    <source>
        <dbReference type="EMBL" id="GIM45790.1"/>
    </source>
</evidence>